<dbReference type="EMBL" id="JACIGK010000069">
    <property type="protein sequence ID" value="MBB4268252.1"/>
    <property type="molecule type" value="Genomic_DNA"/>
</dbReference>
<feature type="non-terminal residue" evidence="1">
    <location>
        <position position="83"/>
    </location>
</feature>
<evidence type="ECO:0000313" key="1">
    <source>
        <dbReference type="EMBL" id="MBB4268252.1"/>
    </source>
</evidence>
<keyword evidence="2" id="KW-1185">Reference proteome</keyword>
<gene>
    <name evidence="1" type="ORF">GGD89_003916</name>
</gene>
<dbReference type="AlphaFoldDB" id="A0A7W6RGX2"/>
<comment type="caution">
    <text evidence="1">The sequence shown here is derived from an EMBL/GenBank/DDBJ whole genome shotgun (WGS) entry which is preliminary data.</text>
</comment>
<organism evidence="1 2">
    <name type="scientific">Roseospira visakhapatnamensis</name>
    <dbReference type="NCBI Taxonomy" id="390880"/>
    <lineage>
        <taxon>Bacteria</taxon>
        <taxon>Pseudomonadati</taxon>
        <taxon>Pseudomonadota</taxon>
        <taxon>Alphaproteobacteria</taxon>
        <taxon>Rhodospirillales</taxon>
        <taxon>Rhodospirillaceae</taxon>
        <taxon>Roseospira</taxon>
    </lineage>
</organism>
<dbReference type="Proteomes" id="UP000554286">
    <property type="component" value="Unassembled WGS sequence"/>
</dbReference>
<protein>
    <submittedName>
        <fullName evidence="1">Uncharacterized protein</fullName>
    </submittedName>
</protein>
<sequence>MVRYLEEDERKLLEMLAEREGTDDNVEILAERMETPTGTATTMLDAIQGLLDQQFSGWGWSVSQPGLVIEGTGEEGRAQGGWG</sequence>
<evidence type="ECO:0000313" key="2">
    <source>
        <dbReference type="Proteomes" id="UP000554286"/>
    </source>
</evidence>
<name>A0A7W6RGX2_9PROT</name>
<proteinExistence type="predicted"/>
<accession>A0A7W6RGX2</accession>
<dbReference type="RefSeq" id="WP_184049083.1">
    <property type="nucleotide sequence ID" value="NZ_JACIGK010000069.1"/>
</dbReference>
<reference evidence="1 2" key="1">
    <citation type="submission" date="2020-08" db="EMBL/GenBank/DDBJ databases">
        <title>Genome sequencing of Purple Non-Sulfur Bacteria from various extreme environments.</title>
        <authorList>
            <person name="Mayer M."/>
        </authorList>
    </citation>
    <scope>NUCLEOTIDE SEQUENCE [LARGE SCALE GENOMIC DNA]</scope>
    <source>
        <strain evidence="1 2">JA131</strain>
    </source>
</reference>